<evidence type="ECO:0000256" key="3">
    <source>
        <dbReference type="PIRSR" id="PIRSR000390-1"/>
    </source>
</evidence>
<protein>
    <submittedName>
        <fullName evidence="6">UDP-4-amino-4-deoxy-L-arabinose-oxoglutarate aminotransferase</fullName>
    </submittedName>
</protein>
<comment type="similarity">
    <text evidence="2 5">Belongs to the DegT/DnrJ/EryC1 family.</text>
</comment>
<evidence type="ECO:0000256" key="2">
    <source>
        <dbReference type="ARBA" id="ARBA00037999"/>
    </source>
</evidence>
<sequence length="358" mass="39855">MIALNSPVKPNLKKLTKLLEQVNSNGWYTNFGPLHKELTAKLEDYLGVKNLLLTNNGTSALQVAAKAIGSRDILATPFSFVATVSAFKWQKDKLAFADIDKHSLNLSPEAVKLAYRKGCKADTVVATHVYGNPCDVDSIDSLSEQNNFQTIYDAAHAFGVKLKDSSVLNYGDANTLSFHATKIFHTVEGGAIIFKDRVNFEKAEEIINFGIRPGRGVVDVGINAKLNEYQAAVGLVNLDEIDNILNHRAEIFYQYREGLKDFVELPKWHTEANFNGAYMPILLENAEQMVKVTKLLADNSIQSRHYFEPSLDKVFVDSHNYGTRNSTSASERILCLPMHAYLSHEEVTKVINTVKGVM</sequence>
<dbReference type="GO" id="GO:0000271">
    <property type="term" value="P:polysaccharide biosynthetic process"/>
    <property type="evidence" value="ECO:0007669"/>
    <property type="project" value="TreeGrafter"/>
</dbReference>
<evidence type="ECO:0000313" key="6">
    <source>
        <dbReference type="EMBL" id="GAM77257.1"/>
    </source>
</evidence>
<evidence type="ECO:0000313" key="7">
    <source>
        <dbReference type="Proteomes" id="UP000031666"/>
    </source>
</evidence>
<dbReference type="EMBL" id="BBSC01000008">
    <property type="protein sequence ID" value="GAM77257.1"/>
    <property type="molecule type" value="Genomic_DNA"/>
</dbReference>
<reference evidence="6 7" key="1">
    <citation type="submission" date="2015-01" db="EMBL/GenBank/DDBJ databases">
        <title>Vibrio sp. C94 JCM 19241 whole genome shotgun sequence.</title>
        <authorList>
            <person name="Sawabe T."/>
            <person name="Meirelles P."/>
            <person name="Feng G."/>
            <person name="Sayaka M."/>
            <person name="Hattori M."/>
            <person name="Ohkuma M."/>
        </authorList>
    </citation>
    <scope>NUCLEOTIDE SEQUENCE [LARGE SCALE GENOMIC DNA]</scope>
    <source>
        <strain evidence="7">JCM 19241</strain>
    </source>
</reference>
<feature type="modified residue" description="N6-(pyridoxal phosphate)lysine" evidence="4">
    <location>
        <position position="182"/>
    </location>
</feature>
<dbReference type="STRING" id="1481914.JCM19241_1727"/>
<feature type="active site" description="Proton acceptor" evidence="3">
    <location>
        <position position="182"/>
    </location>
</feature>
<dbReference type="AlphaFoldDB" id="A0A0B8QJK1"/>
<organism evidence="6 7">
    <name type="scientific">Vibrio ishigakensis</name>
    <dbReference type="NCBI Taxonomy" id="1481914"/>
    <lineage>
        <taxon>Bacteria</taxon>
        <taxon>Pseudomonadati</taxon>
        <taxon>Pseudomonadota</taxon>
        <taxon>Gammaproteobacteria</taxon>
        <taxon>Vibrionales</taxon>
        <taxon>Vibrionaceae</taxon>
        <taxon>Vibrio</taxon>
    </lineage>
</organism>
<comment type="caution">
    <text evidence="6">The sequence shown here is derived from an EMBL/GenBank/DDBJ whole genome shotgun (WGS) entry which is preliminary data.</text>
</comment>
<dbReference type="InterPro" id="IPR000653">
    <property type="entry name" value="DegT/StrS_aminotransferase"/>
</dbReference>
<dbReference type="GO" id="GO:0008483">
    <property type="term" value="F:transaminase activity"/>
    <property type="evidence" value="ECO:0007669"/>
    <property type="project" value="UniProtKB-KW"/>
</dbReference>
<keyword evidence="1 4" id="KW-0663">Pyridoxal phosphate</keyword>
<dbReference type="Gene3D" id="3.40.640.10">
    <property type="entry name" value="Type I PLP-dependent aspartate aminotransferase-like (Major domain)"/>
    <property type="match status" value="1"/>
</dbReference>
<dbReference type="PANTHER" id="PTHR30244">
    <property type="entry name" value="TRANSAMINASE"/>
    <property type="match status" value="1"/>
</dbReference>
<evidence type="ECO:0000256" key="4">
    <source>
        <dbReference type="PIRSR" id="PIRSR000390-2"/>
    </source>
</evidence>
<dbReference type="GO" id="GO:0030170">
    <property type="term" value="F:pyridoxal phosphate binding"/>
    <property type="evidence" value="ECO:0007669"/>
    <property type="project" value="TreeGrafter"/>
</dbReference>
<evidence type="ECO:0000256" key="5">
    <source>
        <dbReference type="RuleBase" id="RU004508"/>
    </source>
</evidence>
<dbReference type="InterPro" id="IPR015421">
    <property type="entry name" value="PyrdxlP-dep_Trfase_major"/>
</dbReference>
<keyword evidence="6" id="KW-0032">Aminotransferase</keyword>
<dbReference type="SUPFAM" id="SSF53383">
    <property type="entry name" value="PLP-dependent transferases"/>
    <property type="match status" value="1"/>
</dbReference>
<gene>
    <name evidence="6" type="ORF">JCM19241_1727</name>
</gene>
<name>A0A0B8QJK1_9VIBR</name>
<proteinExistence type="inferred from homology"/>
<dbReference type="PIRSF" id="PIRSF000390">
    <property type="entry name" value="PLP_StrS"/>
    <property type="match status" value="1"/>
</dbReference>
<evidence type="ECO:0000256" key="1">
    <source>
        <dbReference type="ARBA" id="ARBA00022898"/>
    </source>
</evidence>
<dbReference type="InterPro" id="IPR015424">
    <property type="entry name" value="PyrdxlP-dep_Trfase"/>
</dbReference>
<accession>A0A0B8QJK1</accession>
<dbReference type="Pfam" id="PF01041">
    <property type="entry name" value="DegT_DnrJ_EryC1"/>
    <property type="match status" value="1"/>
</dbReference>
<dbReference type="PANTHER" id="PTHR30244:SF9">
    <property type="entry name" value="PROTEIN RV3402C"/>
    <property type="match status" value="1"/>
</dbReference>
<dbReference type="CDD" id="cd00616">
    <property type="entry name" value="AHBA_syn"/>
    <property type="match status" value="1"/>
</dbReference>
<dbReference type="Proteomes" id="UP000031666">
    <property type="component" value="Unassembled WGS sequence"/>
</dbReference>
<reference evidence="6 7" key="2">
    <citation type="submission" date="2015-01" db="EMBL/GenBank/DDBJ databases">
        <authorList>
            <consortium name="NBRP consortium"/>
            <person name="Sawabe T."/>
            <person name="Meirelles P."/>
            <person name="Feng G."/>
            <person name="Sayaka M."/>
            <person name="Hattori M."/>
            <person name="Ohkuma M."/>
        </authorList>
    </citation>
    <scope>NUCLEOTIDE SEQUENCE [LARGE SCALE GENOMIC DNA]</scope>
    <source>
        <strain evidence="7">JCM 19241</strain>
    </source>
</reference>
<keyword evidence="6" id="KW-0808">Transferase</keyword>